<dbReference type="HAMAP" id="MF_01020">
    <property type="entry name" value="HisE"/>
    <property type="match status" value="1"/>
</dbReference>
<keyword evidence="8 10" id="KW-0067">ATP-binding</keyword>
<keyword evidence="7 10" id="KW-0378">Hydrolase</keyword>
<dbReference type="NCBIfam" id="NF001611">
    <property type="entry name" value="PRK00400.1-3"/>
    <property type="match status" value="1"/>
</dbReference>
<dbReference type="UniPathway" id="UPA00031">
    <property type="reaction ID" value="UER00007"/>
</dbReference>
<dbReference type="PANTHER" id="PTHR42945">
    <property type="entry name" value="HISTIDINE BIOSYNTHESIS BIFUNCTIONAL PROTEIN"/>
    <property type="match status" value="1"/>
</dbReference>
<dbReference type="EC" id="3.6.1.31" evidence="10"/>
<evidence type="ECO:0000256" key="3">
    <source>
        <dbReference type="ARBA" id="ARBA00005204"/>
    </source>
</evidence>
<comment type="catalytic activity">
    <reaction evidence="1 10">
        <text>1-(5-phospho-beta-D-ribosyl)-ATP + H2O = 1-(5-phospho-beta-D-ribosyl)-5'-AMP + diphosphate + H(+)</text>
        <dbReference type="Rhea" id="RHEA:22828"/>
        <dbReference type="ChEBI" id="CHEBI:15377"/>
        <dbReference type="ChEBI" id="CHEBI:15378"/>
        <dbReference type="ChEBI" id="CHEBI:33019"/>
        <dbReference type="ChEBI" id="CHEBI:59457"/>
        <dbReference type="ChEBI" id="CHEBI:73183"/>
        <dbReference type="EC" id="3.6.1.31"/>
    </reaction>
</comment>
<dbReference type="GO" id="GO:0005737">
    <property type="term" value="C:cytoplasm"/>
    <property type="evidence" value="ECO:0007669"/>
    <property type="project" value="UniProtKB-SubCell"/>
</dbReference>
<keyword evidence="12" id="KW-1185">Reference proteome</keyword>
<evidence type="ECO:0000256" key="6">
    <source>
        <dbReference type="ARBA" id="ARBA00022741"/>
    </source>
</evidence>
<evidence type="ECO:0000256" key="2">
    <source>
        <dbReference type="ARBA" id="ARBA00004496"/>
    </source>
</evidence>
<dbReference type="InterPro" id="IPR008179">
    <property type="entry name" value="HisE"/>
</dbReference>
<reference evidence="11 12" key="1">
    <citation type="submission" date="2018-01" db="EMBL/GenBank/DDBJ databases">
        <title>Whole genome analyses suggest that Burkholderia sensu lato contains two further novel genera in the rhizoxinica-symbiotica group Mycetohabitans gen. nov., and Trinickia gen. nov.: implications for the evolution of diazotrophy and nodulation in the Burkholderiaceae.</title>
        <authorList>
            <person name="Estrada-de los Santos P."/>
            <person name="Palmer M."/>
            <person name="Chavez-Ramirez B."/>
            <person name="Beukes C."/>
            <person name="Steenkamp E.T."/>
            <person name="Hirsch A.M."/>
            <person name="Manyaka P."/>
            <person name="Maluk M."/>
            <person name="Lafos M."/>
            <person name="Crook M."/>
            <person name="Gross E."/>
            <person name="Simon M.F."/>
            <person name="Bueno dos Reis Junior F."/>
            <person name="Poole P.S."/>
            <person name="Venter S.N."/>
            <person name="James E.K."/>
        </authorList>
    </citation>
    <scope>NUCLEOTIDE SEQUENCE [LARGE SCALE GENOMIC DNA]</scope>
    <source>
        <strain evidence="11 12">GIMN1.004</strain>
    </source>
</reference>
<dbReference type="Proteomes" id="UP000235616">
    <property type="component" value="Unassembled WGS sequence"/>
</dbReference>
<evidence type="ECO:0000256" key="10">
    <source>
        <dbReference type="HAMAP-Rule" id="MF_01020"/>
    </source>
</evidence>
<keyword evidence="4 10" id="KW-0963">Cytoplasm</keyword>
<dbReference type="Gene3D" id="1.10.287.1080">
    <property type="entry name" value="MazG-like"/>
    <property type="match status" value="1"/>
</dbReference>
<evidence type="ECO:0000256" key="1">
    <source>
        <dbReference type="ARBA" id="ARBA00001460"/>
    </source>
</evidence>
<dbReference type="AlphaFoldDB" id="A0A2N7VUG3"/>
<keyword evidence="5 10" id="KW-0028">Amino-acid biosynthesis</keyword>
<comment type="subcellular location">
    <subcellularLocation>
        <location evidence="2 10">Cytoplasm</location>
    </subcellularLocation>
</comment>
<dbReference type="GO" id="GO:0005524">
    <property type="term" value="F:ATP binding"/>
    <property type="evidence" value="ECO:0007669"/>
    <property type="project" value="UniProtKB-KW"/>
</dbReference>
<evidence type="ECO:0000256" key="5">
    <source>
        <dbReference type="ARBA" id="ARBA00022605"/>
    </source>
</evidence>
<keyword evidence="6 10" id="KW-0547">Nucleotide-binding</keyword>
<organism evidence="11 12">
    <name type="scientific">Trinickia dabaoshanensis</name>
    <dbReference type="NCBI Taxonomy" id="564714"/>
    <lineage>
        <taxon>Bacteria</taxon>
        <taxon>Pseudomonadati</taxon>
        <taxon>Pseudomonadota</taxon>
        <taxon>Betaproteobacteria</taxon>
        <taxon>Burkholderiales</taxon>
        <taxon>Burkholderiaceae</taxon>
        <taxon>Trinickia</taxon>
    </lineage>
</organism>
<dbReference type="Pfam" id="PF01503">
    <property type="entry name" value="PRA-PH"/>
    <property type="match status" value="1"/>
</dbReference>
<name>A0A2N7VUG3_9BURK</name>
<dbReference type="InterPro" id="IPR021130">
    <property type="entry name" value="PRib-ATP_PPHydrolase-like"/>
</dbReference>
<evidence type="ECO:0000256" key="7">
    <source>
        <dbReference type="ARBA" id="ARBA00022801"/>
    </source>
</evidence>
<evidence type="ECO:0000256" key="9">
    <source>
        <dbReference type="ARBA" id="ARBA00023102"/>
    </source>
</evidence>
<evidence type="ECO:0000256" key="8">
    <source>
        <dbReference type="ARBA" id="ARBA00022840"/>
    </source>
</evidence>
<evidence type="ECO:0000313" key="12">
    <source>
        <dbReference type="Proteomes" id="UP000235616"/>
    </source>
</evidence>
<comment type="caution">
    <text evidence="11">The sequence shown here is derived from an EMBL/GenBank/DDBJ whole genome shotgun (WGS) entry which is preliminary data.</text>
</comment>
<proteinExistence type="inferred from homology"/>
<protein>
    <recommendedName>
        <fullName evidence="10">Phosphoribosyl-ATP pyrophosphatase</fullName>
        <shortName evidence="10">PRA-PH</shortName>
        <ecNumber evidence="10">3.6.1.31</ecNumber>
    </recommendedName>
</protein>
<dbReference type="CDD" id="cd11534">
    <property type="entry name" value="NTP-PPase_HisIE_like"/>
    <property type="match status" value="1"/>
</dbReference>
<sequence length="133" mass="14308">MTQSTQTTAAGTAAATTQDTLLRLAAVIDGRKGGDPEVSYVSRLFHKGDDAVLKKIGEEATEVVLAAKDVRQGGAPSALVGEVADLWFHCLVMLSHYDLSPADVIAELERREGLSGIEEKAMRKRREREENGG</sequence>
<evidence type="ECO:0000313" key="11">
    <source>
        <dbReference type="EMBL" id="PMS20794.1"/>
    </source>
</evidence>
<dbReference type="GO" id="GO:0000105">
    <property type="term" value="P:L-histidine biosynthetic process"/>
    <property type="evidence" value="ECO:0007669"/>
    <property type="project" value="UniProtKB-UniRule"/>
</dbReference>
<evidence type="ECO:0000256" key="4">
    <source>
        <dbReference type="ARBA" id="ARBA00022490"/>
    </source>
</evidence>
<gene>
    <name evidence="10" type="primary">hisE</name>
    <name evidence="11" type="ORF">C0Z18_09645</name>
</gene>
<dbReference type="OrthoDB" id="9814738at2"/>
<dbReference type="SUPFAM" id="SSF101386">
    <property type="entry name" value="all-alpha NTP pyrophosphatases"/>
    <property type="match status" value="1"/>
</dbReference>
<dbReference type="GO" id="GO:0004636">
    <property type="term" value="F:phosphoribosyl-ATP diphosphatase activity"/>
    <property type="evidence" value="ECO:0007669"/>
    <property type="project" value="UniProtKB-UniRule"/>
</dbReference>
<keyword evidence="9 10" id="KW-0368">Histidine biosynthesis</keyword>
<dbReference type="RefSeq" id="WP_102645176.1">
    <property type="nucleotide sequence ID" value="NZ_PNYA01000007.1"/>
</dbReference>
<dbReference type="EMBL" id="PNYA01000007">
    <property type="protein sequence ID" value="PMS20794.1"/>
    <property type="molecule type" value="Genomic_DNA"/>
</dbReference>
<accession>A0A2N7VUG3</accession>
<comment type="pathway">
    <text evidence="3 10">Amino-acid biosynthesis; L-histidine biosynthesis; L-histidine from 5-phospho-alpha-D-ribose 1-diphosphate: step 2/9.</text>
</comment>
<dbReference type="NCBIfam" id="TIGR03188">
    <property type="entry name" value="histidine_hisI"/>
    <property type="match status" value="1"/>
</dbReference>
<dbReference type="PANTHER" id="PTHR42945:SF9">
    <property type="entry name" value="HISTIDINE BIOSYNTHESIS BIFUNCTIONAL PROTEIN HISIE"/>
    <property type="match status" value="1"/>
</dbReference>
<comment type="similarity">
    <text evidence="10">Belongs to the PRA-PH family.</text>
</comment>